<keyword evidence="4 5" id="KW-0472">Membrane</keyword>
<dbReference type="SUPFAM" id="SSF90123">
    <property type="entry name" value="ABC transporter transmembrane region"/>
    <property type="match status" value="1"/>
</dbReference>
<evidence type="ECO:0000256" key="4">
    <source>
        <dbReference type="ARBA" id="ARBA00023136"/>
    </source>
</evidence>
<evidence type="ECO:0000256" key="5">
    <source>
        <dbReference type="SAM" id="Phobius"/>
    </source>
</evidence>
<reference evidence="7 8" key="1">
    <citation type="submission" date="2011-10" db="EMBL/GenBank/DDBJ databases">
        <title>The Genome Sequence of Enterococcus saccharolyticus 30_1.</title>
        <authorList>
            <consortium name="The Broad Institute Genome Sequencing Platform"/>
            <person name="Earl A."/>
            <person name="Ward D."/>
            <person name="Feldgarden M."/>
            <person name="Gevers D."/>
            <person name="Daigneault M."/>
            <person name="Strauss J."/>
            <person name="Allen-Vercoe E."/>
            <person name="Young S.K."/>
            <person name="Zeng Q."/>
            <person name="Gargeya S."/>
            <person name="Fitzgerald M."/>
            <person name="Haas B."/>
            <person name="Abouelleil A."/>
            <person name="Alvarado L."/>
            <person name="Arachchi H.M."/>
            <person name="Berlin A."/>
            <person name="Brown A."/>
            <person name="Chapman S.B."/>
            <person name="Chen Z."/>
            <person name="Dunbar C."/>
            <person name="Freedman E."/>
            <person name="Gearin G."/>
            <person name="Gellesch M."/>
            <person name="Goldberg J."/>
            <person name="Griggs A."/>
            <person name="Gujja S."/>
            <person name="Heiman D."/>
            <person name="Howarth C."/>
            <person name="Larson L."/>
            <person name="Lui A."/>
            <person name="MacDonald P.J.P."/>
            <person name="Montmayeur A."/>
            <person name="Murphy C."/>
            <person name="Neiman D."/>
            <person name="Pearson M."/>
            <person name="Priest M."/>
            <person name="Roberts A."/>
            <person name="Saif S."/>
            <person name="Shea T."/>
            <person name="Shenoy N."/>
            <person name="Sisk P."/>
            <person name="Stolte C."/>
            <person name="Sykes S."/>
            <person name="Wortman J."/>
            <person name="Nusbaum C."/>
            <person name="Birren B."/>
        </authorList>
    </citation>
    <scope>NUCLEOTIDE SEQUENCE [LARGE SCALE GENOMIC DNA]</scope>
    <source>
        <strain evidence="7 8">30_1</strain>
    </source>
</reference>
<evidence type="ECO:0000313" key="7">
    <source>
        <dbReference type="EMBL" id="EHG28834.1"/>
    </source>
</evidence>
<feature type="transmembrane region" description="Helical" evidence="5">
    <location>
        <begin position="13"/>
        <end position="35"/>
    </location>
</feature>
<sequence>MTTKIWKRFKIEFSVYVGIGVAVSLVSDINVFYFQKLLDAFGQSMPILNLVIYGLTIIFVPIFSYLEQKPKMKLQSGIFFYLKEMALDKISRISYSEYLKIGSGSLLQKVEAGSSAGRNIHLNFYGRLFRELIPETFFNLFFIAIIDLKLVPAILIGYIFIFIVTKYLLKILKAIKENSLISEEIMNNTLIRGITEMVTFRINKRYKKEIANYHEMSISTTNNLIKMTMIHEFFFGFFAFLVAVIKLVIVILTFANVISISLGGLVALVTYVDRVYTPIAIFNVVFVQYHLDKVTYQRLQDFYDTSNDEGLFIEGAPIQSIATISLTNLNLTIQNKRILKDFNLDLEKDKILDLLEKVELGNLL</sequence>
<evidence type="ECO:0000259" key="6">
    <source>
        <dbReference type="PROSITE" id="PS50929"/>
    </source>
</evidence>
<evidence type="ECO:0000256" key="3">
    <source>
        <dbReference type="ARBA" id="ARBA00022989"/>
    </source>
</evidence>
<dbReference type="GO" id="GO:0005524">
    <property type="term" value="F:ATP binding"/>
    <property type="evidence" value="ECO:0007669"/>
    <property type="project" value="InterPro"/>
</dbReference>
<evidence type="ECO:0000256" key="2">
    <source>
        <dbReference type="ARBA" id="ARBA00022692"/>
    </source>
</evidence>
<feature type="transmembrane region" description="Helical" evidence="5">
    <location>
        <begin position="152"/>
        <end position="169"/>
    </location>
</feature>
<keyword evidence="8" id="KW-1185">Reference proteome</keyword>
<dbReference type="Proteomes" id="UP000004393">
    <property type="component" value="Unassembled WGS sequence"/>
</dbReference>
<dbReference type="Gene3D" id="1.20.1560.10">
    <property type="entry name" value="ABC transporter type 1, transmembrane domain"/>
    <property type="match status" value="1"/>
</dbReference>
<organism evidence="7 8">
    <name type="scientific">Enterococcus saccharolyticus 30_1</name>
    <dbReference type="NCBI Taxonomy" id="742813"/>
    <lineage>
        <taxon>Bacteria</taxon>
        <taxon>Bacillati</taxon>
        <taxon>Bacillota</taxon>
        <taxon>Bacilli</taxon>
        <taxon>Lactobacillales</taxon>
        <taxon>Enterococcaceae</taxon>
        <taxon>Enterococcus</taxon>
    </lineage>
</organism>
<dbReference type="InterPro" id="IPR036640">
    <property type="entry name" value="ABC1_TM_sf"/>
</dbReference>
<comment type="caution">
    <text evidence="7">The sequence shown here is derived from an EMBL/GenBank/DDBJ whole genome shotgun (WGS) entry which is preliminary data.</text>
</comment>
<feature type="transmembrane region" description="Helical" evidence="5">
    <location>
        <begin position="47"/>
        <end position="66"/>
    </location>
</feature>
<dbReference type="EMBL" id="ADLY01000031">
    <property type="protein sequence ID" value="EHG28834.1"/>
    <property type="molecule type" value="Genomic_DNA"/>
</dbReference>
<keyword evidence="3 5" id="KW-1133">Transmembrane helix</keyword>
<dbReference type="GO" id="GO:0005886">
    <property type="term" value="C:plasma membrane"/>
    <property type="evidence" value="ECO:0007669"/>
    <property type="project" value="UniProtKB-SubCell"/>
</dbReference>
<accession>A0AA87FI17</accession>
<dbReference type="GO" id="GO:0140359">
    <property type="term" value="F:ABC-type transporter activity"/>
    <property type="evidence" value="ECO:0007669"/>
    <property type="project" value="InterPro"/>
</dbReference>
<feature type="transmembrane region" description="Helical" evidence="5">
    <location>
        <begin position="233"/>
        <end position="255"/>
    </location>
</feature>
<gene>
    <name evidence="7" type="ORF">HMPREF9478_01418</name>
</gene>
<feature type="transmembrane region" description="Helical" evidence="5">
    <location>
        <begin position="275"/>
        <end position="291"/>
    </location>
</feature>
<dbReference type="AlphaFoldDB" id="A0AA87FI17"/>
<feature type="domain" description="ABC transmembrane type-1" evidence="6">
    <location>
        <begin position="32"/>
        <end position="291"/>
    </location>
</feature>
<protein>
    <recommendedName>
        <fullName evidence="6">ABC transmembrane type-1 domain-containing protein</fullName>
    </recommendedName>
</protein>
<dbReference type="PROSITE" id="PS50929">
    <property type="entry name" value="ABC_TM1F"/>
    <property type="match status" value="1"/>
</dbReference>
<evidence type="ECO:0000256" key="1">
    <source>
        <dbReference type="ARBA" id="ARBA00004651"/>
    </source>
</evidence>
<evidence type="ECO:0000313" key="8">
    <source>
        <dbReference type="Proteomes" id="UP000004393"/>
    </source>
</evidence>
<name>A0AA87FI17_9ENTE</name>
<comment type="subcellular location">
    <subcellularLocation>
        <location evidence="1">Cell membrane</location>
        <topology evidence="1">Multi-pass membrane protein</topology>
    </subcellularLocation>
</comment>
<feature type="transmembrane region" description="Helical" evidence="5">
    <location>
        <begin position="128"/>
        <end position="146"/>
    </location>
</feature>
<keyword evidence="2 5" id="KW-0812">Transmembrane</keyword>
<dbReference type="InterPro" id="IPR011527">
    <property type="entry name" value="ABC1_TM_dom"/>
</dbReference>
<proteinExistence type="predicted"/>